<sequence>MTCFSPFSSFIPSRQSSFPFFLCSLVWTGILFLCRVYISFRIVSIFPSSVATFRHIPHTSGRYRRTIRHRQIRRHQPSLRSPFWNKITCSSTRTRRLDDFHVSVISLSFSLALFIDSWCRSPNPKKAKTLSILLRVPFFLSLPLYAISNSDFDHSPPHSTPRINIASLVKLVLIERFLVKYPVLFAAVWHLFSSAFNRTTPKHQPHKHQHQPHPSISNHFPPHPIHFNHHSGACLSVKDLSLTKRLPHSSALGFDNPSNLRASAQS</sequence>
<reference evidence="2" key="1">
    <citation type="journal article" date="2021" name="Nat. Commun.">
        <title>Genetic determinants of endophytism in the Arabidopsis root mycobiome.</title>
        <authorList>
            <person name="Mesny F."/>
            <person name="Miyauchi S."/>
            <person name="Thiergart T."/>
            <person name="Pickel B."/>
            <person name="Atanasova L."/>
            <person name="Karlsson M."/>
            <person name="Huettel B."/>
            <person name="Barry K.W."/>
            <person name="Haridas S."/>
            <person name="Chen C."/>
            <person name="Bauer D."/>
            <person name="Andreopoulos W."/>
            <person name="Pangilinan J."/>
            <person name="LaButti K."/>
            <person name="Riley R."/>
            <person name="Lipzen A."/>
            <person name="Clum A."/>
            <person name="Drula E."/>
            <person name="Henrissat B."/>
            <person name="Kohler A."/>
            <person name="Grigoriev I.V."/>
            <person name="Martin F.M."/>
            <person name="Hacquard S."/>
        </authorList>
    </citation>
    <scope>NUCLEOTIDE SEQUENCE</scope>
    <source>
        <strain evidence="2">FSSC 5 MPI-SDFR-AT-0091</strain>
    </source>
</reference>
<accession>A0A9P9KYI8</accession>
<dbReference type="EMBL" id="JAGTJS010000004">
    <property type="protein sequence ID" value="KAH7271215.1"/>
    <property type="molecule type" value="Genomic_DNA"/>
</dbReference>
<name>A0A9P9KYI8_FUSSL</name>
<protein>
    <submittedName>
        <fullName evidence="2">Uncharacterized protein</fullName>
    </submittedName>
</protein>
<keyword evidence="1" id="KW-1133">Transmembrane helix</keyword>
<evidence type="ECO:0000313" key="3">
    <source>
        <dbReference type="Proteomes" id="UP000736672"/>
    </source>
</evidence>
<comment type="caution">
    <text evidence="2">The sequence shown here is derived from an EMBL/GenBank/DDBJ whole genome shotgun (WGS) entry which is preliminary data.</text>
</comment>
<gene>
    <name evidence="2" type="ORF">B0J15DRAFT_207066</name>
</gene>
<evidence type="ECO:0000313" key="2">
    <source>
        <dbReference type="EMBL" id="KAH7271215.1"/>
    </source>
</evidence>
<dbReference type="Proteomes" id="UP000736672">
    <property type="component" value="Unassembled WGS sequence"/>
</dbReference>
<proteinExistence type="predicted"/>
<keyword evidence="1" id="KW-0812">Transmembrane</keyword>
<organism evidence="2 3">
    <name type="scientific">Fusarium solani</name>
    <name type="common">Filamentous fungus</name>
    <dbReference type="NCBI Taxonomy" id="169388"/>
    <lineage>
        <taxon>Eukaryota</taxon>
        <taxon>Fungi</taxon>
        <taxon>Dikarya</taxon>
        <taxon>Ascomycota</taxon>
        <taxon>Pezizomycotina</taxon>
        <taxon>Sordariomycetes</taxon>
        <taxon>Hypocreomycetidae</taxon>
        <taxon>Hypocreales</taxon>
        <taxon>Nectriaceae</taxon>
        <taxon>Fusarium</taxon>
        <taxon>Fusarium solani species complex</taxon>
    </lineage>
</organism>
<keyword evidence="3" id="KW-1185">Reference proteome</keyword>
<dbReference type="AlphaFoldDB" id="A0A9P9KYI8"/>
<keyword evidence="1" id="KW-0472">Membrane</keyword>
<feature type="transmembrane region" description="Helical" evidence="1">
    <location>
        <begin position="20"/>
        <end position="38"/>
    </location>
</feature>
<evidence type="ECO:0000256" key="1">
    <source>
        <dbReference type="SAM" id="Phobius"/>
    </source>
</evidence>